<keyword evidence="4" id="KW-0479">Metal-binding</keyword>
<dbReference type="PANTHER" id="PTHR24388:SF104">
    <property type="entry name" value="AT-RICH BINDING PROTEIN-RELATED"/>
    <property type="match status" value="1"/>
</dbReference>
<dbReference type="GO" id="GO:0000978">
    <property type="term" value="F:RNA polymerase II cis-regulatory region sequence-specific DNA binding"/>
    <property type="evidence" value="ECO:0007669"/>
    <property type="project" value="TreeGrafter"/>
</dbReference>
<dbReference type="FunFam" id="3.30.160.60:FF:002343">
    <property type="entry name" value="Zinc finger protein 33A"/>
    <property type="match status" value="1"/>
</dbReference>
<comment type="similarity">
    <text evidence="12">Belongs to the snail C2H2-type zinc-finger protein family.</text>
</comment>
<evidence type="ECO:0000256" key="3">
    <source>
        <dbReference type="ARBA" id="ARBA00006991"/>
    </source>
</evidence>
<accession>A0A3R7QJP5</accession>
<feature type="domain" description="C2H2-type" evidence="14">
    <location>
        <begin position="49"/>
        <end position="76"/>
    </location>
</feature>
<keyword evidence="11" id="KW-0539">Nucleus</keyword>
<dbReference type="OrthoDB" id="6365676at2759"/>
<keyword evidence="9" id="KW-0238">DNA-binding</keyword>
<dbReference type="Proteomes" id="UP000283509">
    <property type="component" value="Unassembled WGS sequence"/>
</dbReference>
<dbReference type="EMBL" id="QCYY01002537">
    <property type="protein sequence ID" value="ROT69673.1"/>
    <property type="molecule type" value="Genomic_DNA"/>
</dbReference>
<dbReference type="FunFam" id="3.30.160.60:FF:000226">
    <property type="entry name" value="Zinc finger protein 236 variant"/>
    <property type="match status" value="1"/>
</dbReference>
<evidence type="ECO:0000256" key="8">
    <source>
        <dbReference type="ARBA" id="ARBA00023015"/>
    </source>
</evidence>
<comment type="subcellular location">
    <subcellularLocation>
        <location evidence="2">Nucleus</location>
    </subcellularLocation>
</comment>
<keyword evidence="16" id="KW-1185">Reference proteome</keyword>
<dbReference type="PROSITE" id="PS50157">
    <property type="entry name" value="ZINC_FINGER_C2H2_2"/>
    <property type="match status" value="2"/>
</dbReference>
<reference evidence="15 16" key="1">
    <citation type="submission" date="2018-04" db="EMBL/GenBank/DDBJ databases">
        <authorList>
            <person name="Zhang X."/>
            <person name="Yuan J."/>
            <person name="Li F."/>
            <person name="Xiang J."/>
        </authorList>
    </citation>
    <scope>NUCLEOTIDE SEQUENCE [LARGE SCALE GENOMIC DNA]</scope>
    <source>
        <tissue evidence="15">Muscle</tissue>
    </source>
</reference>
<evidence type="ECO:0000256" key="6">
    <source>
        <dbReference type="ARBA" id="ARBA00022771"/>
    </source>
</evidence>
<keyword evidence="5" id="KW-0677">Repeat</keyword>
<dbReference type="InterPro" id="IPR008598">
    <property type="entry name" value="Di19_Zn-bd"/>
</dbReference>
<dbReference type="SUPFAM" id="SSF57667">
    <property type="entry name" value="beta-beta-alpha zinc fingers"/>
    <property type="match status" value="1"/>
</dbReference>
<keyword evidence="8" id="KW-0805">Transcription regulation</keyword>
<comment type="caution">
    <text evidence="15">The sequence shown here is derived from an EMBL/GenBank/DDBJ whole genome shotgun (WGS) entry which is preliminary data.</text>
</comment>
<evidence type="ECO:0000256" key="5">
    <source>
        <dbReference type="ARBA" id="ARBA00022737"/>
    </source>
</evidence>
<evidence type="ECO:0000256" key="4">
    <source>
        <dbReference type="ARBA" id="ARBA00022723"/>
    </source>
</evidence>
<dbReference type="PANTHER" id="PTHR24388">
    <property type="entry name" value="ZINC FINGER PROTEIN"/>
    <property type="match status" value="1"/>
</dbReference>
<evidence type="ECO:0000256" key="12">
    <source>
        <dbReference type="ARBA" id="ARBA00037948"/>
    </source>
</evidence>
<dbReference type="SMART" id="SM00355">
    <property type="entry name" value="ZnF_C2H2"/>
    <property type="match status" value="2"/>
</dbReference>
<evidence type="ECO:0000259" key="14">
    <source>
        <dbReference type="PROSITE" id="PS50157"/>
    </source>
</evidence>
<evidence type="ECO:0000256" key="7">
    <source>
        <dbReference type="ARBA" id="ARBA00022833"/>
    </source>
</evidence>
<dbReference type="InterPro" id="IPR013087">
    <property type="entry name" value="Znf_C2H2_type"/>
</dbReference>
<keyword evidence="10" id="KW-0804">Transcription</keyword>
<protein>
    <recommendedName>
        <fullName evidence="14">C2H2-type domain-containing protein</fullName>
    </recommendedName>
</protein>
<proteinExistence type="inferred from homology"/>
<dbReference type="GO" id="GO:0008270">
    <property type="term" value="F:zinc ion binding"/>
    <property type="evidence" value="ECO:0007669"/>
    <property type="project" value="UniProtKB-KW"/>
</dbReference>
<comment type="function">
    <text evidence="1">May be involved in transcriptional regulation.</text>
</comment>
<evidence type="ECO:0000256" key="2">
    <source>
        <dbReference type="ARBA" id="ARBA00004123"/>
    </source>
</evidence>
<dbReference type="GO" id="GO:0000981">
    <property type="term" value="F:DNA-binding transcription factor activity, RNA polymerase II-specific"/>
    <property type="evidence" value="ECO:0007669"/>
    <property type="project" value="TreeGrafter"/>
</dbReference>
<dbReference type="STRING" id="6689.A0A3R7QJP5"/>
<dbReference type="GO" id="GO:0005634">
    <property type="term" value="C:nucleus"/>
    <property type="evidence" value="ECO:0007669"/>
    <property type="project" value="UniProtKB-SubCell"/>
</dbReference>
<evidence type="ECO:0000313" key="15">
    <source>
        <dbReference type="EMBL" id="ROT69673.1"/>
    </source>
</evidence>
<name>A0A3R7QJP5_PENVA</name>
<dbReference type="Gene3D" id="3.30.160.60">
    <property type="entry name" value="Classic Zinc Finger"/>
    <property type="match status" value="2"/>
</dbReference>
<comment type="similarity">
    <text evidence="3">Belongs to the krueppel C2H2-type zinc-finger protein family.</text>
</comment>
<dbReference type="Pfam" id="PF05605">
    <property type="entry name" value="zf-Di19"/>
    <property type="match status" value="1"/>
</dbReference>
<gene>
    <name evidence="15" type="ORF">C7M84_012125</name>
</gene>
<dbReference type="PROSITE" id="PS00028">
    <property type="entry name" value="ZINC_FINGER_C2H2_1"/>
    <property type="match status" value="2"/>
</dbReference>
<keyword evidence="6 13" id="KW-0863">Zinc-finger</keyword>
<evidence type="ECO:0000256" key="10">
    <source>
        <dbReference type="ARBA" id="ARBA00023163"/>
    </source>
</evidence>
<evidence type="ECO:0000256" key="11">
    <source>
        <dbReference type="ARBA" id="ARBA00023242"/>
    </source>
</evidence>
<keyword evidence="7" id="KW-0862">Zinc</keyword>
<evidence type="ECO:0000256" key="13">
    <source>
        <dbReference type="PROSITE-ProRule" id="PRU00042"/>
    </source>
</evidence>
<reference evidence="15 16" key="2">
    <citation type="submission" date="2019-01" db="EMBL/GenBank/DDBJ databases">
        <title>The decoding of complex shrimp genome reveals the adaptation for benthos swimmer, frequently molting mechanism and breeding impact on genome.</title>
        <authorList>
            <person name="Sun Y."/>
            <person name="Gao Y."/>
            <person name="Yu Y."/>
        </authorList>
    </citation>
    <scope>NUCLEOTIDE SEQUENCE [LARGE SCALE GENOMIC DNA]</scope>
    <source>
        <tissue evidence="15">Muscle</tissue>
    </source>
</reference>
<evidence type="ECO:0000256" key="9">
    <source>
        <dbReference type="ARBA" id="ARBA00023125"/>
    </source>
</evidence>
<sequence length="163" mass="18223">MLAQPPLAPVSDPRGDEERPFKCPYCQKGFKGRENLKLHIRTHTGEKPYNCGVCGKAFGGRSDMNRHLRIHTGEKPYPCKCPVELLSLLPPNQLHHLRHLAASQCDMTAKITSCLAAKSHFSPSFFFSLNSSDFKRQQGHRALNLPKVGLETRGCLAMVSVRQ</sequence>
<evidence type="ECO:0000256" key="1">
    <source>
        <dbReference type="ARBA" id="ARBA00003767"/>
    </source>
</evidence>
<feature type="domain" description="C2H2-type" evidence="14">
    <location>
        <begin position="21"/>
        <end position="48"/>
    </location>
</feature>
<dbReference type="InterPro" id="IPR050527">
    <property type="entry name" value="Snail/Krueppel_Znf"/>
</dbReference>
<organism evidence="15 16">
    <name type="scientific">Penaeus vannamei</name>
    <name type="common">Whiteleg shrimp</name>
    <name type="synonym">Litopenaeus vannamei</name>
    <dbReference type="NCBI Taxonomy" id="6689"/>
    <lineage>
        <taxon>Eukaryota</taxon>
        <taxon>Metazoa</taxon>
        <taxon>Ecdysozoa</taxon>
        <taxon>Arthropoda</taxon>
        <taxon>Crustacea</taxon>
        <taxon>Multicrustacea</taxon>
        <taxon>Malacostraca</taxon>
        <taxon>Eumalacostraca</taxon>
        <taxon>Eucarida</taxon>
        <taxon>Decapoda</taxon>
        <taxon>Dendrobranchiata</taxon>
        <taxon>Penaeoidea</taxon>
        <taxon>Penaeidae</taxon>
        <taxon>Penaeus</taxon>
    </lineage>
</organism>
<dbReference type="InterPro" id="IPR036236">
    <property type="entry name" value="Znf_C2H2_sf"/>
</dbReference>
<evidence type="ECO:0000313" key="16">
    <source>
        <dbReference type="Proteomes" id="UP000283509"/>
    </source>
</evidence>
<dbReference type="AlphaFoldDB" id="A0A3R7QJP5"/>